<evidence type="ECO:0000256" key="7">
    <source>
        <dbReference type="SAM" id="Phobius"/>
    </source>
</evidence>
<feature type="domain" description="Polysaccharide chain length determinant N-terminal" evidence="8">
    <location>
        <begin position="2"/>
        <end position="89"/>
    </location>
</feature>
<dbReference type="PANTHER" id="PTHR32309">
    <property type="entry name" value="TYROSINE-PROTEIN KINASE"/>
    <property type="match status" value="1"/>
</dbReference>
<evidence type="ECO:0000313" key="10">
    <source>
        <dbReference type="EMBL" id="PNV65774.1"/>
    </source>
</evidence>
<sequence>MTLLELIKLIRKHLALVVALPIVCAVATAAFAWLALPNQYSSSVSMYVLTKASAEGSLASTDLSASQQLANDVATLITDERVAEDTASALQMDSLKGYKISVASESTTRIVTLTVTGESAQSVAIIANQLAATTDSVAQEVMDVQAINAINEAKEPAAPSGPPRAMYTAVAFLAGIFLAVAIVVVIDMVNTRVRSAEEAEELLGLPVIGRIPTIKG</sequence>
<evidence type="ECO:0000313" key="11">
    <source>
        <dbReference type="Proteomes" id="UP000236488"/>
    </source>
</evidence>
<dbReference type="AlphaFoldDB" id="A0A2K2U673"/>
<dbReference type="EMBL" id="DYZL01000213">
    <property type="protein sequence ID" value="HJH44260.1"/>
    <property type="molecule type" value="Genomic_DNA"/>
</dbReference>
<accession>A0A2K2U673</accession>
<keyword evidence="6 7" id="KW-0472">Membrane</keyword>
<evidence type="ECO:0000256" key="3">
    <source>
        <dbReference type="ARBA" id="ARBA00022475"/>
    </source>
</evidence>
<reference evidence="9" key="2">
    <citation type="journal article" date="2021" name="PeerJ">
        <title>Extensive microbial diversity within the chicken gut microbiome revealed by metagenomics and culture.</title>
        <authorList>
            <person name="Gilroy R."/>
            <person name="Ravi A."/>
            <person name="Getino M."/>
            <person name="Pursley I."/>
            <person name="Horton D.L."/>
            <person name="Alikhan N.F."/>
            <person name="Baker D."/>
            <person name="Gharbi K."/>
            <person name="Hall N."/>
            <person name="Watson M."/>
            <person name="Adriaenssens E.M."/>
            <person name="Foster-Nyarko E."/>
            <person name="Jarju S."/>
            <person name="Secka A."/>
            <person name="Antonio M."/>
            <person name="Oren A."/>
            <person name="Chaudhuri R.R."/>
            <person name="La Ragione R."/>
            <person name="Hildebrand F."/>
            <person name="Pallen M.J."/>
        </authorList>
    </citation>
    <scope>NUCLEOTIDE SEQUENCE</scope>
    <source>
        <strain evidence="9">USAMLcec12-2067</strain>
    </source>
</reference>
<comment type="similarity">
    <text evidence="2">Belongs to the CpsC/CapA family.</text>
</comment>
<dbReference type="GO" id="GO:0005886">
    <property type="term" value="C:plasma membrane"/>
    <property type="evidence" value="ECO:0007669"/>
    <property type="project" value="UniProtKB-SubCell"/>
</dbReference>
<feature type="transmembrane region" description="Helical" evidence="7">
    <location>
        <begin position="165"/>
        <end position="186"/>
    </location>
</feature>
<keyword evidence="11" id="KW-1185">Reference proteome</keyword>
<dbReference type="RefSeq" id="WP_087198286.1">
    <property type="nucleotide sequence ID" value="NZ_PPEL01000017.1"/>
</dbReference>
<comment type="subcellular location">
    <subcellularLocation>
        <location evidence="1">Cell membrane</location>
        <topology evidence="1">Multi-pass membrane protein</topology>
    </subcellularLocation>
</comment>
<keyword evidence="5 7" id="KW-1133">Transmembrane helix</keyword>
<feature type="transmembrane region" description="Helical" evidence="7">
    <location>
        <begin position="14"/>
        <end position="36"/>
    </location>
</feature>
<dbReference type="Pfam" id="PF02706">
    <property type="entry name" value="Wzz"/>
    <property type="match status" value="1"/>
</dbReference>
<evidence type="ECO:0000313" key="9">
    <source>
        <dbReference type="EMBL" id="HJH44260.1"/>
    </source>
</evidence>
<protein>
    <submittedName>
        <fullName evidence="10">Lipopolysaccharide biosynthesis protein</fullName>
    </submittedName>
</protein>
<evidence type="ECO:0000256" key="6">
    <source>
        <dbReference type="ARBA" id="ARBA00023136"/>
    </source>
</evidence>
<keyword evidence="4 7" id="KW-0812">Transmembrane</keyword>
<organism evidence="10 11">
    <name type="scientific">Rubneribacter badeniensis</name>
    <dbReference type="NCBI Taxonomy" id="2070688"/>
    <lineage>
        <taxon>Bacteria</taxon>
        <taxon>Bacillati</taxon>
        <taxon>Actinomycetota</taxon>
        <taxon>Coriobacteriia</taxon>
        <taxon>Eggerthellales</taxon>
        <taxon>Eggerthellaceae</taxon>
        <taxon>Rubneribacter</taxon>
    </lineage>
</organism>
<evidence type="ECO:0000256" key="1">
    <source>
        <dbReference type="ARBA" id="ARBA00004651"/>
    </source>
</evidence>
<evidence type="ECO:0000256" key="4">
    <source>
        <dbReference type="ARBA" id="ARBA00022692"/>
    </source>
</evidence>
<name>A0A2K2U673_9ACTN</name>
<evidence type="ECO:0000256" key="2">
    <source>
        <dbReference type="ARBA" id="ARBA00006683"/>
    </source>
</evidence>
<proteinExistence type="inferred from homology"/>
<gene>
    <name evidence="10" type="ORF">C2L80_04715</name>
    <name evidence="9" type="ORF">K8V16_10775</name>
</gene>
<dbReference type="EMBL" id="PPEL01000017">
    <property type="protein sequence ID" value="PNV65774.1"/>
    <property type="molecule type" value="Genomic_DNA"/>
</dbReference>
<dbReference type="InterPro" id="IPR003856">
    <property type="entry name" value="LPS_length_determ_N"/>
</dbReference>
<reference evidence="9" key="3">
    <citation type="submission" date="2021-09" db="EMBL/GenBank/DDBJ databases">
        <authorList>
            <person name="Gilroy R."/>
        </authorList>
    </citation>
    <scope>NUCLEOTIDE SEQUENCE</scope>
    <source>
        <strain evidence="9">USAMLcec12-2067</strain>
    </source>
</reference>
<dbReference type="PANTHER" id="PTHR32309:SF13">
    <property type="entry name" value="FERRIC ENTEROBACTIN TRANSPORT PROTEIN FEPE"/>
    <property type="match status" value="1"/>
</dbReference>
<dbReference type="GO" id="GO:0004713">
    <property type="term" value="F:protein tyrosine kinase activity"/>
    <property type="evidence" value="ECO:0007669"/>
    <property type="project" value="TreeGrafter"/>
</dbReference>
<dbReference type="InterPro" id="IPR050445">
    <property type="entry name" value="Bact_polysacc_biosynth/exp"/>
</dbReference>
<reference evidence="10 11" key="1">
    <citation type="journal article" date="2018" name="Int. J. Syst. Evol. Microbiol.">
        <title>Rubneribacter badeniensis gen. nov., sp. nov. and Enteroscipio rubneri gen. nov., sp. nov., new members of the Eggerthellaceae isolated from human faeces.</title>
        <authorList>
            <person name="Danylec N."/>
            <person name="Gobl A."/>
            <person name="Stoll D.A."/>
            <person name="Hetzer B."/>
            <person name="Kulling S.E."/>
            <person name="Huch M."/>
        </authorList>
    </citation>
    <scope>NUCLEOTIDE SEQUENCE [LARGE SCALE GENOMIC DNA]</scope>
    <source>
        <strain evidence="10 11">ResAG-85</strain>
    </source>
</reference>
<dbReference type="Proteomes" id="UP000789325">
    <property type="component" value="Unassembled WGS sequence"/>
</dbReference>
<dbReference type="Proteomes" id="UP000236488">
    <property type="component" value="Unassembled WGS sequence"/>
</dbReference>
<evidence type="ECO:0000259" key="8">
    <source>
        <dbReference type="Pfam" id="PF02706"/>
    </source>
</evidence>
<comment type="caution">
    <text evidence="10">The sequence shown here is derived from an EMBL/GenBank/DDBJ whole genome shotgun (WGS) entry which is preliminary data.</text>
</comment>
<evidence type="ECO:0000256" key="5">
    <source>
        <dbReference type="ARBA" id="ARBA00022989"/>
    </source>
</evidence>
<keyword evidence="3" id="KW-1003">Cell membrane</keyword>